<reference evidence="2 3" key="1">
    <citation type="submission" date="2016-10" db="EMBL/GenBank/DDBJ databases">
        <title>Rodentibacter gen. nov. and new species.</title>
        <authorList>
            <person name="Christensen H."/>
        </authorList>
    </citation>
    <scope>NUCLEOTIDE SEQUENCE [LARGE SCALE GENOMIC DNA]</scope>
    <source>
        <strain evidence="3">ppn416</strain>
    </source>
</reference>
<dbReference type="NCBIfam" id="TIGR01641">
    <property type="entry name" value="phageSPP1_gp7"/>
    <property type="match status" value="1"/>
</dbReference>
<comment type="caution">
    <text evidence="2">The sequence shown here is derived from an EMBL/GenBank/DDBJ whole genome shotgun (WGS) entry which is preliminary data.</text>
</comment>
<organism evidence="2 3">
    <name type="scientific">Rodentibacter genomosp. 1</name>
    <dbReference type="NCBI Taxonomy" id="1908264"/>
    <lineage>
        <taxon>Bacteria</taxon>
        <taxon>Pseudomonadati</taxon>
        <taxon>Pseudomonadota</taxon>
        <taxon>Gammaproteobacteria</taxon>
        <taxon>Pasteurellales</taxon>
        <taxon>Pasteurellaceae</taxon>
        <taxon>Rodentibacter</taxon>
    </lineage>
</organism>
<dbReference type="RefSeq" id="WP_077541821.1">
    <property type="nucleotide sequence ID" value="NZ_MLHN01000008.1"/>
</dbReference>
<name>A0A1V3J6L5_9PAST</name>
<dbReference type="STRING" id="1908264.BKK54_04155"/>
<evidence type="ECO:0000313" key="2">
    <source>
        <dbReference type="EMBL" id="OOF50897.1"/>
    </source>
</evidence>
<protein>
    <submittedName>
        <fullName evidence="2">Phage head morphogenesis protein</fullName>
    </submittedName>
</protein>
<proteinExistence type="predicted"/>
<dbReference type="EMBL" id="MLHN01000008">
    <property type="protein sequence ID" value="OOF50897.1"/>
    <property type="molecule type" value="Genomic_DNA"/>
</dbReference>
<dbReference type="Proteomes" id="UP000188481">
    <property type="component" value="Unassembled WGS sequence"/>
</dbReference>
<accession>A0A1V3J6L5</accession>
<dbReference type="Pfam" id="PF04233">
    <property type="entry name" value="Phage_Mu_F"/>
    <property type="match status" value="1"/>
</dbReference>
<evidence type="ECO:0000259" key="1">
    <source>
        <dbReference type="Pfam" id="PF04233"/>
    </source>
</evidence>
<dbReference type="AlphaFoldDB" id="A0A1V3J6L5"/>
<evidence type="ECO:0000313" key="3">
    <source>
        <dbReference type="Proteomes" id="UP000188481"/>
    </source>
</evidence>
<dbReference type="InterPro" id="IPR006528">
    <property type="entry name" value="Phage_head_morphogenesis_dom"/>
</dbReference>
<sequence>MPNDNTQEESNAIDMGYVLRLEPKLAVDYLKSKGVNITWNWHEQLESAHARAFTVAKATKAEVLDTIRWATEKAISEGTPERVYIKELEPMLKVLGWWGKAVDENGNTVQLGSPRRLRTILRTNKSTAYHAARYVQQMKNVDEQPYWRYVAVKDSRTRTSHLALHGKIYRADDPIWQTMYPPNDWGCRCRVEALSEFAVKSRGFTISSSQGEIETEEAVAGIDKETGEEIRTKVSKIKTDQGEMKVGAGWNYNVGSAAFGTDIAVLRKLQQVKNRELRQQTIQAINNSEARHKAFADWVFAHLGKRGASERYISAGIISPDIAEKVTQFSDGKKYSERILVMTEKNLAHANSDKHHKSGVGLTAEEYAQISRIIANPSLVIWDMQTGNLIYFNQDRTIKVMVDAPGKLKKTREKLDAIINAYRQKDFADIKAAIKGGNYKIILGEL</sequence>
<gene>
    <name evidence="2" type="ORF">BKK54_04155</name>
</gene>
<keyword evidence="3" id="KW-1185">Reference proteome</keyword>
<feature type="domain" description="Phage head morphogenesis" evidence="1">
    <location>
        <begin position="65"/>
        <end position="191"/>
    </location>
</feature>